<gene>
    <name evidence="1" type="ORF">NUW58_g10391</name>
</gene>
<organism evidence="1 2">
    <name type="scientific">Xylaria curta</name>
    <dbReference type="NCBI Taxonomy" id="42375"/>
    <lineage>
        <taxon>Eukaryota</taxon>
        <taxon>Fungi</taxon>
        <taxon>Dikarya</taxon>
        <taxon>Ascomycota</taxon>
        <taxon>Pezizomycotina</taxon>
        <taxon>Sordariomycetes</taxon>
        <taxon>Xylariomycetidae</taxon>
        <taxon>Xylariales</taxon>
        <taxon>Xylariaceae</taxon>
        <taxon>Xylaria</taxon>
    </lineage>
</organism>
<dbReference type="EMBL" id="JAPDGR010004590">
    <property type="protein sequence ID" value="KAJ2967695.1"/>
    <property type="molecule type" value="Genomic_DNA"/>
</dbReference>
<comment type="caution">
    <text evidence="1">The sequence shown here is derived from an EMBL/GenBank/DDBJ whole genome shotgun (WGS) entry which is preliminary data.</text>
</comment>
<sequence length="170" mass="18480">MVDADDHANADSAEPENITVDDLEAQLVEELGSREDINDAQPESTPVEENQVDGEAAHQQTVTPTPAPTTRQRPNPTTTNVNDEEPRLTPKRGRAELIDDDFTSPTAENSPSVTSASEPDEPQLRERTLNKPSRPTVVMMRSPPEDSHQPVVGDEAEDEAAGGLRVVEHS</sequence>
<reference evidence="1" key="1">
    <citation type="submission" date="2022-10" db="EMBL/GenBank/DDBJ databases">
        <title>Genome Sequence of Xylaria curta.</title>
        <authorList>
            <person name="Buettner E."/>
        </authorList>
    </citation>
    <scope>NUCLEOTIDE SEQUENCE</scope>
    <source>
        <strain evidence="1">Babe10</strain>
    </source>
</reference>
<dbReference type="Proteomes" id="UP001143856">
    <property type="component" value="Unassembled WGS sequence"/>
</dbReference>
<proteinExistence type="predicted"/>
<keyword evidence="2" id="KW-1185">Reference proteome</keyword>
<accession>A0ACC1ML84</accession>
<name>A0ACC1ML84_9PEZI</name>
<evidence type="ECO:0000313" key="1">
    <source>
        <dbReference type="EMBL" id="KAJ2967695.1"/>
    </source>
</evidence>
<evidence type="ECO:0000313" key="2">
    <source>
        <dbReference type="Proteomes" id="UP001143856"/>
    </source>
</evidence>
<protein>
    <submittedName>
        <fullName evidence="1">Uncharacterized protein</fullName>
    </submittedName>
</protein>